<name>A0A7J6MB90_PERCH</name>
<dbReference type="Proteomes" id="UP000591131">
    <property type="component" value="Unassembled WGS sequence"/>
</dbReference>
<reference evidence="9 10" key="1">
    <citation type="submission" date="2020-04" db="EMBL/GenBank/DDBJ databases">
        <title>Perkinsus chesapeaki whole genome sequence.</title>
        <authorList>
            <person name="Bogema D.R."/>
        </authorList>
    </citation>
    <scope>NUCLEOTIDE SEQUENCE [LARGE SCALE GENOMIC DNA]</scope>
    <source>
        <strain evidence="9">ATCC PRA-425</strain>
    </source>
</reference>
<protein>
    <recommendedName>
        <fullName evidence="11">S1/P1 Nuclease</fullName>
    </recommendedName>
</protein>
<dbReference type="GO" id="GO:0006308">
    <property type="term" value="P:DNA catabolic process"/>
    <property type="evidence" value="ECO:0007669"/>
    <property type="project" value="InterPro"/>
</dbReference>
<organism evidence="9 10">
    <name type="scientific">Perkinsus chesapeaki</name>
    <name type="common">Clam parasite</name>
    <name type="synonym">Perkinsus andrewsi</name>
    <dbReference type="NCBI Taxonomy" id="330153"/>
    <lineage>
        <taxon>Eukaryota</taxon>
        <taxon>Sar</taxon>
        <taxon>Alveolata</taxon>
        <taxon>Perkinsozoa</taxon>
        <taxon>Perkinsea</taxon>
        <taxon>Perkinsida</taxon>
        <taxon>Perkinsidae</taxon>
        <taxon>Perkinsus</taxon>
    </lineage>
</organism>
<dbReference type="GO" id="GO:0046872">
    <property type="term" value="F:metal ion binding"/>
    <property type="evidence" value="ECO:0007669"/>
    <property type="project" value="UniProtKB-KW"/>
</dbReference>
<evidence type="ECO:0000256" key="3">
    <source>
        <dbReference type="ARBA" id="ARBA00022723"/>
    </source>
</evidence>
<dbReference type="OrthoDB" id="441446at2759"/>
<feature type="chain" id="PRO_5029465308" description="S1/P1 Nuclease" evidence="8">
    <location>
        <begin position="21"/>
        <end position="286"/>
    </location>
</feature>
<dbReference type="AlphaFoldDB" id="A0A7J6MB90"/>
<dbReference type="Pfam" id="PF02265">
    <property type="entry name" value="S1-P1_nuclease"/>
    <property type="match status" value="1"/>
</dbReference>
<dbReference type="CDD" id="cd11010">
    <property type="entry name" value="S1-P1_nuclease"/>
    <property type="match status" value="1"/>
</dbReference>
<evidence type="ECO:0000256" key="7">
    <source>
        <dbReference type="ARBA" id="ARBA00023180"/>
    </source>
</evidence>
<sequence length="286" mass="32589">MKLRLLSLAATLLPAIFAWGGDGHAVIAQLSQDRIHGRTRGAIDGIMGRGVPMTSYASWADQIMSNIAWRWSSRLHFVTTPDCRYIHARDCYRDFCFVGALKNYSRQVADARLPLRQRQEALKFIVHFVGDAHQPMHAGKPNDRGGNTIGVRLGFATRQPTNLHSTWDSSLLYELQRRGPPLPGQPHWKVTERAVSKVLHERYANHVRLWTQDCEKYGLDTCIVKWADETVRAACDYGYKHVDGSAVKNNDVLPIGYYNNRIEVAKEQLAKSVVRLTWLLDHLFKR</sequence>
<comment type="caution">
    <text evidence="9">The sequence shown here is derived from an EMBL/GenBank/DDBJ whole genome shotgun (WGS) entry which is preliminary data.</text>
</comment>
<dbReference type="GO" id="GO:0004519">
    <property type="term" value="F:endonuclease activity"/>
    <property type="evidence" value="ECO:0007669"/>
    <property type="project" value="UniProtKB-KW"/>
</dbReference>
<keyword evidence="2" id="KW-0540">Nuclease</keyword>
<keyword evidence="6" id="KW-1015">Disulfide bond</keyword>
<dbReference type="PANTHER" id="PTHR33146:SF26">
    <property type="entry name" value="ENDONUCLEASE 4"/>
    <property type="match status" value="1"/>
</dbReference>
<evidence type="ECO:0000256" key="6">
    <source>
        <dbReference type="ARBA" id="ARBA00023157"/>
    </source>
</evidence>
<evidence type="ECO:0000256" key="8">
    <source>
        <dbReference type="SAM" id="SignalP"/>
    </source>
</evidence>
<gene>
    <name evidence="9" type="ORF">FOL47_002857</name>
</gene>
<comment type="similarity">
    <text evidence="1">Belongs to the nuclease type I family.</text>
</comment>
<keyword evidence="5" id="KW-0378">Hydrolase</keyword>
<keyword evidence="7" id="KW-0325">Glycoprotein</keyword>
<dbReference type="PANTHER" id="PTHR33146">
    <property type="entry name" value="ENDONUCLEASE 4"/>
    <property type="match status" value="1"/>
</dbReference>
<dbReference type="InterPro" id="IPR008947">
    <property type="entry name" value="PLipase_C/P1_nuclease_dom_sf"/>
</dbReference>
<accession>A0A7J6MB90</accession>
<evidence type="ECO:0000256" key="4">
    <source>
        <dbReference type="ARBA" id="ARBA00022759"/>
    </source>
</evidence>
<keyword evidence="3" id="KW-0479">Metal-binding</keyword>
<dbReference type="EMBL" id="JAAPAO010000183">
    <property type="protein sequence ID" value="KAF4668809.1"/>
    <property type="molecule type" value="Genomic_DNA"/>
</dbReference>
<dbReference type="GO" id="GO:0003676">
    <property type="term" value="F:nucleic acid binding"/>
    <property type="evidence" value="ECO:0007669"/>
    <property type="project" value="InterPro"/>
</dbReference>
<dbReference type="Gene3D" id="1.10.575.10">
    <property type="entry name" value="P1 Nuclease"/>
    <property type="match status" value="1"/>
</dbReference>
<evidence type="ECO:0000256" key="1">
    <source>
        <dbReference type="ARBA" id="ARBA00009547"/>
    </source>
</evidence>
<evidence type="ECO:0000313" key="10">
    <source>
        <dbReference type="Proteomes" id="UP000591131"/>
    </source>
</evidence>
<evidence type="ECO:0000256" key="2">
    <source>
        <dbReference type="ARBA" id="ARBA00022722"/>
    </source>
</evidence>
<keyword evidence="8" id="KW-0732">Signal</keyword>
<dbReference type="SUPFAM" id="SSF48537">
    <property type="entry name" value="Phospholipase C/P1 nuclease"/>
    <property type="match status" value="1"/>
</dbReference>
<keyword evidence="10" id="KW-1185">Reference proteome</keyword>
<feature type="signal peptide" evidence="8">
    <location>
        <begin position="1"/>
        <end position="20"/>
    </location>
</feature>
<dbReference type="InterPro" id="IPR003154">
    <property type="entry name" value="S1/P1nuclease"/>
</dbReference>
<evidence type="ECO:0000313" key="9">
    <source>
        <dbReference type="EMBL" id="KAF4668809.1"/>
    </source>
</evidence>
<evidence type="ECO:0008006" key="11">
    <source>
        <dbReference type="Google" id="ProtNLM"/>
    </source>
</evidence>
<evidence type="ECO:0000256" key="5">
    <source>
        <dbReference type="ARBA" id="ARBA00022801"/>
    </source>
</evidence>
<dbReference type="GO" id="GO:0016788">
    <property type="term" value="F:hydrolase activity, acting on ester bonds"/>
    <property type="evidence" value="ECO:0007669"/>
    <property type="project" value="InterPro"/>
</dbReference>
<keyword evidence="4" id="KW-0255">Endonuclease</keyword>
<proteinExistence type="inferred from homology"/>